<evidence type="ECO:0000313" key="2">
    <source>
        <dbReference type="Proteomes" id="UP001218188"/>
    </source>
</evidence>
<evidence type="ECO:0000313" key="1">
    <source>
        <dbReference type="EMBL" id="KAJ7030862.1"/>
    </source>
</evidence>
<dbReference type="Proteomes" id="UP001218188">
    <property type="component" value="Unassembled WGS sequence"/>
</dbReference>
<sequence length="651" mass="74291">MSTALPDEIISEILSPALKVSDERFSDTSDVSPFAKYELSTSAYLVVCKDWLRVATPLLYNVIVLRSRSQANALEKVLQKHKDFGRFIRKLRVEGGYGMAMHTILKSAPNITDIFLTLKIWSEDSTQGLCKGLPLINPHRVILVDPRERKARKNQNLTALTTVLLRCIREWDNMRVFDFPYLCHYRDPAWMARAIKLVEALRHSKGVHTILLAQFFETPPFLRLLSEITTVQTLQFKVGPVYIKTAIESDPRLKALVRYPPEPTEIPPIPVYIADIAPSLNPFFIPMASASEDTRDRVWNRVFSFAMYQPTSAPRVSESRNAQLAILLVSKYFNRLALPYLYEYPNLTSKGAELMAAQLLNRPELGSFIKILSMPYVATEVQLHLLSLATNLREFQGIQSQQLPPQHFKVLGLTAGLHLWRTSFNFARGDVPASLFAHFTELRELTLWTSGVQFIPDTASNIVLNKLHTLRVESPYRDTSFLHAFSMIKLPALRILRMNFFTVDADRIVGFFNAHGGTLSHLSFKFYHQLPPNFKLFDVCPDLVEVEFFENLYADGTTLTRETLSCVTPHKSLAKMIMFDDIIADPDDLDPAKFPALQEIQIQACKWPTTEREISKSDWVRLAEAWLKLGIKLTDSDGQHWVPRVKRARGR</sequence>
<dbReference type="AlphaFoldDB" id="A0AAD6WZD1"/>
<name>A0AAD6WZD1_9AGAR</name>
<comment type="caution">
    <text evidence="1">The sequence shown here is derived from an EMBL/GenBank/DDBJ whole genome shotgun (WGS) entry which is preliminary data.</text>
</comment>
<dbReference type="EMBL" id="JARJCM010000087">
    <property type="protein sequence ID" value="KAJ7030862.1"/>
    <property type="molecule type" value="Genomic_DNA"/>
</dbReference>
<gene>
    <name evidence="1" type="ORF">C8F04DRAFT_714729</name>
</gene>
<organism evidence="1 2">
    <name type="scientific">Mycena alexandri</name>
    <dbReference type="NCBI Taxonomy" id="1745969"/>
    <lineage>
        <taxon>Eukaryota</taxon>
        <taxon>Fungi</taxon>
        <taxon>Dikarya</taxon>
        <taxon>Basidiomycota</taxon>
        <taxon>Agaricomycotina</taxon>
        <taxon>Agaricomycetes</taxon>
        <taxon>Agaricomycetidae</taxon>
        <taxon>Agaricales</taxon>
        <taxon>Marasmiineae</taxon>
        <taxon>Mycenaceae</taxon>
        <taxon>Mycena</taxon>
    </lineage>
</organism>
<keyword evidence="2" id="KW-1185">Reference proteome</keyword>
<dbReference type="SUPFAM" id="SSF52047">
    <property type="entry name" value="RNI-like"/>
    <property type="match status" value="1"/>
</dbReference>
<reference evidence="1" key="1">
    <citation type="submission" date="2023-03" db="EMBL/GenBank/DDBJ databases">
        <title>Massive genome expansion in bonnet fungi (Mycena s.s.) driven by repeated elements and novel gene families across ecological guilds.</title>
        <authorList>
            <consortium name="Lawrence Berkeley National Laboratory"/>
            <person name="Harder C.B."/>
            <person name="Miyauchi S."/>
            <person name="Viragh M."/>
            <person name="Kuo A."/>
            <person name="Thoen E."/>
            <person name="Andreopoulos B."/>
            <person name="Lu D."/>
            <person name="Skrede I."/>
            <person name="Drula E."/>
            <person name="Henrissat B."/>
            <person name="Morin E."/>
            <person name="Kohler A."/>
            <person name="Barry K."/>
            <person name="LaButti K."/>
            <person name="Morin E."/>
            <person name="Salamov A."/>
            <person name="Lipzen A."/>
            <person name="Mereny Z."/>
            <person name="Hegedus B."/>
            <person name="Baldrian P."/>
            <person name="Stursova M."/>
            <person name="Weitz H."/>
            <person name="Taylor A."/>
            <person name="Grigoriev I.V."/>
            <person name="Nagy L.G."/>
            <person name="Martin F."/>
            <person name="Kauserud H."/>
        </authorList>
    </citation>
    <scope>NUCLEOTIDE SEQUENCE</scope>
    <source>
        <strain evidence="1">CBHHK200</strain>
    </source>
</reference>
<proteinExistence type="predicted"/>
<protein>
    <submittedName>
        <fullName evidence="1">Uncharacterized protein</fullName>
    </submittedName>
</protein>
<accession>A0AAD6WZD1</accession>